<accession>A0A923LWS7</accession>
<dbReference type="SUPFAM" id="SSF51735">
    <property type="entry name" value="NAD(P)-binding Rossmann-fold domains"/>
    <property type="match status" value="1"/>
</dbReference>
<dbReference type="InterPro" id="IPR013154">
    <property type="entry name" value="ADH-like_N"/>
</dbReference>
<organism evidence="6 7">
    <name type="scientific">Agathobaculum faecis</name>
    <dbReference type="NCBI Taxonomy" id="2763013"/>
    <lineage>
        <taxon>Bacteria</taxon>
        <taxon>Bacillati</taxon>
        <taxon>Bacillota</taxon>
        <taxon>Clostridia</taxon>
        <taxon>Eubacteriales</taxon>
        <taxon>Butyricicoccaceae</taxon>
        <taxon>Agathobaculum</taxon>
    </lineage>
</organism>
<dbReference type="EMBL" id="JACOPL010000006">
    <property type="protein sequence ID" value="MBC5725344.1"/>
    <property type="molecule type" value="Genomic_DNA"/>
</dbReference>
<evidence type="ECO:0000313" key="6">
    <source>
        <dbReference type="EMBL" id="MBC5725344.1"/>
    </source>
</evidence>
<name>A0A923LWS7_9FIRM</name>
<gene>
    <name evidence="6" type="ORF">H8S45_07715</name>
</gene>
<evidence type="ECO:0000256" key="2">
    <source>
        <dbReference type="ARBA" id="ARBA00022833"/>
    </source>
</evidence>
<dbReference type="SMART" id="SM00829">
    <property type="entry name" value="PKS_ER"/>
    <property type="match status" value="1"/>
</dbReference>
<keyword evidence="7" id="KW-1185">Reference proteome</keyword>
<keyword evidence="2 4" id="KW-0862">Zinc</keyword>
<proteinExistence type="inferred from homology"/>
<dbReference type="InterPro" id="IPR013149">
    <property type="entry name" value="ADH-like_C"/>
</dbReference>
<dbReference type="PROSITE" id="PS00059">
    <property type="entry name" value="ADH_ZINC"/>
    <property type="match status" value="1"/>
</dbReference>
<evidence type="ECO:0000256" key="3">
    <source>
        <dbReference type="ARBA" id="ARBA00023002"/>
    </source>
</evidence>
<dbReference type="InterPro" id="IPR050129">
    <property type="entry name" value="Zn_alcohol_dh"/>
</dbReference>
<dbReference type="InterPro" id="IPR011032">
    <property type="entry name" value="GroES-like_sf"/>
</dbReference>
<dbReference type="RefSeq" id="WP_054326417.1">
    <property type="nucleotide sequence ID" value="NZ_JACOPL010000006.1"/>
</dbReference>
<feature type="domain" description="Enoyl reductase (ER)" evidence="5">
    <location>
        <begin position="18"/>
        <end position="348"/>
    </location>
</feature>
<dbReference type="AlphaFoldDB" id="A0A923LWS7"/>
<protein>
    <submittedName>
        <fullName evidence="6">Alcohol dehydrogenase catalytic domain-containing protein</fullName>
    </submittedName>
</protein>
<dbReference type="Pfam" id="PF00107">
    <property type="entry name" value="ADH_zinc_N"/>
    <property type="match status" value="1"/>
</dbReference>
<dbReference type="Gene3D" id="3.90.180.10">
    <property type="entry name" value="Medium-chain alcohol dehydrogenases, catalytic domain"/>
    <property type="match status" value="1"/>
</dbReference>
<keyword evidence="1 4" id="KW-0479">Metal-binding</keyword>
<dbReference type="PANTHER" id="PTHR43401">
    <property type="entry name" value="L-THREONINE 3-DEHYDROGENASE"/>
    <property type="match status" value="1"/>
</dbReference>
<dbReference type="Gene3D" id="3.40.50.720">
    <property type="entry name" value="NAD(P)-binding Rossmann-like Domain"/>
    <property type="match status" value="1"/>
</dbReference>
<dbReference type="GO" id="GO:0016491">
    <property type="term" value="F:oxidoreductase activity"/>
    <property type="evidence" value="ECO:0007669"/>
    <property type="project" value="UniProtKB-KW"/>
</dbReference>
<dbReference type="InterPro" id="IPR036291">
    <property type="entry name" value="NAD(P)-bd_dom_sf"/>
</dbReference>
<dbReference type="InterPro" id="IPR020843">
    <property type="entry name" value="ER"/>
</dbReference>
<evidence type="ECO:0000256" key="4">
    <source>
        <dbReference type="RuleBase" id="RU361277"/>
    </source>
</evidence>
<dbReference type="GO" id="GO:0008270">
    <property type="term" value="F:zinc ion binding"/>
    <property type="evidence" value="ECO:0007669"/>
    <property type="project" value="InterPro"/>
</dbReference>
<sequence>MKTLCGVLVGDMKDPNPETRGKVALVDIPFPAMGPQDVRIKVAYCAICGSDPHCVAGCFGQPKGSTEPIPLGHEISGVVVELGPEANHKGLKVGDRVAGNFLRFCGGCYYCQNGQQQFCVNAQQYNRPGYAPELIWHEDQVYKLPDSVSLKEGCLLEPMSIIVRMMDKAQMKVGMRVCVCGGGPIGLLALQTFKLYGATDLTMIEPIADRRALASELGADHLIDPASQDVVQAAMELTGGLGYDVVLDCSGSVRAVTSLPDITANCGMLIYGAQYPNEYELPFNISKYCYFKEITVTGVMVAPYAYPRALQLLPRLNLKCLTETVFDLDDGVAAFDAQLTGKYPKILIKCNPDLE</sequence>
<dbReference type="SUPFAM" id="SSF50129">
    <property type="entry name" value="GroES-like"/>
    <property type="match status" value="1"/>
</dbReference>
<dbReference type="PANTHER" id="PTHR43401:SF2">
    <property type="entry name" value="L-THREONINE 3-DEHYDROGENASE"/>
    <property type="match status" value="1"/>
</dbReference>
<dbReference type="Proteomes" id="UP000606499">
    <property type="component" value="Unassembled WGS sequence"/>
</dbReference>
<comment type="caution">
    <text evidence="6">The sequence shown here is derived from an EMBL/GenBank/DDBJ whole genome shotgun (WGS) entry which is preliminary data.</text>
</comment>
<evidence type="ECO:0000256" key="1">
    <source>
        <dbReference type="ARBA" id="ARBA00022723"/>
    </source>
</evidence>
<evidence type="ECO:0000259" key="5">
    <source>
        <dbReference type="SMART" id="SM00829"/>
    </source>
</evidence>
<evidence type="ECO:0000313" key="7">
    <source>
        <dbReference type="Proteomes" id="UP000606499"/>
    </source>
</evidence>
<comment type="cofactor">
    <cofactor evidence="4">
        <name>Zn(2+)</name>
        <dbReference type="ChEBI" id="CHEBI:29105"/>
    </cofactor>
</comment>
<comment type="similarity">
    <text evidence="4">Belongs to the zinc-containing alcohol dehydrogenase family.</text>
</comment>
<reference evidence="6" key="1">
    <citation type="submission" date="2020-08" db="EMBL/GenBank/DDBJ databases">
        <title>Genome public.</title>
        <authorList>
            <person name="Liu C."/>
            <person name="Sun Q."/>
        </authorList>
    </citation>
    <scope>NUCLEOTIDE SEQUENCE</scope>
    <source>
        <strain evidence="6">NSJ-28</strain>
    </source>
</reference>
<keyword evidence="3" id="KW-0560">Oxidoreductase</keyword>
<dbReference type="Pfam" id="PF08240">
    <property type="entry name" value="ADH_N"/>
    <property type="match status" value="1"/>
</dbReference>
<dbReference type="InterPro" id="IPR002328">
    <property type="entry name" value="ADH_Zn_CS"/>
</dbReference>